<sequence>MKEEPLKNKEYCGIDHDHKLFDVDSYFPVFQKKDIKSAV</sequence>
<gene>
    <name evidence="1" type="ORF">S01H4_29193</name>
</gene>
<proteinExistence type="predicted"/>
<comment type="caution">
    <text evidence="1">The sequence shown here is derived from an EMBL/GenBank/DDBJ whole genome shotgun (WGS) entry which is preliminary data.</text>
</comment>
<dbReference type="AlphaFoldDB" id="X1B7C5"/>
<feature type="non-terminal residue" evidence="1">
    <location>
        <position position="39"/>
    </location>
</feature>
<name>X1B7C5_9ZZZZ</name>
<dbReference type="EMBL" id="BART01014792">
    <property type="protein sequence ID" value="GAG77207.1"/>
    <property type="molecule type" value="Genomic_DNA"/>
</dbReference>
<accession>X1B7C5</accession>
<protein>
    <submittedName>
        <fullName evidence="1">Uncharacterized protein</fullName>
    </submittedName>
</protein>
<organism evidence="1">
    <name type="scientific">marine sediment metagenome</name>
    <dbReference type="NCBI Taxonomy" id="412755"/>
    <lineage>
        <taxon>unclassified sequences</taxon>
        <taxon>metagenomes</taxon>
        <taxon>ecological metagenomes</taxon>
    </lineage>
</organism>
<reference evidence="1" key="1">
    <citation type="journal article" date="2014" name="Front. Microbiol.">
        <title>High frequency of phylogenetically diverse reductive dehalogenase-homologous genes in deep subseafloor sedimentary metagenomes.</title>
        <authorList>
            <person name="Kawai M."/>
            <person name="Futagami T."/>
            <person name="Toyoda A."/>
            <person name="Takaki Y."/>
            <person name="Nishi S."/>
            <person name="Hori S."/>
            <person name="Arai W."/>
            <person name="Tsubouchi T."/>
            <person name="Morono Y."/>
            <person name="Uchiyama I."/>
            <person name="Ito T."/>
            <person name="Fujiyama A."/>
            <person name="Inagaki F."/>
            <person name="Takami H."/>
        </authorList>
    </citation>
    <scope>NUCLEOTIDE SEQUENCE</scope>
    <source>
        <strain evidence="1">Expedition CK06-06</strain>
    </source>
</reference>
<evidence type="ECO:0000313" key="1">
    <source>
        <dbReference type="EMBL" id="GAG77207.1"/>
    </source>
</evidence>